<evidence type="ECO:0000256" key="2">
    <source>
        <dbReference type="ARBA" id="ARBA00008779"/>
    </source>
</evidence>
<feature type="domain" description="N-sulphoglucosamine sulphohydrolase C-terminal" evidence="7">
    <location>
        <begin position="79"/>
        <end position="205"/>
    </location>
</feature>
<dbReference type="InterPro" id="IPR050738">
    <property type="entry name" value="Sulfatase"/>
</dbReference>
<keyword evidence="5 8" id="KW-0378">Hydrolase</keyword>
<comment type="cofactor">
    <cofactor evidence="1">
        <name>Ca(2+)</name>
        <dbReference type="ChEBI" id="CHEBI:29108"/>
    </cofactor>
</comment>
<dbReference type="PANTHER" id="PTHR42693:SF42">
    <property type="entry name" value="ARYLSULFATASE G"/>
    <property type="match status" value="1"/>
</dbReference>
<dbReference type="Proteomes" id="UP000029644">
    <property type="component" value="Unassembled WGS sequence"/>
</dbReference>
<dbReference type="GO" id="GO:0046872">
    <property type="term" value="F:metal ion binding"/>
    <property type="evidence" value="ECO:0007669"/>
    <property type="project" value="UniProtKB-KW"/>
</dbReference>
<dbReference type="Pfam" id="PF16347">
    <property type="entry name" value="SGSH_C"/>
    <property type="match status" value="1"/>
</dbReference>
<protein>
    <submittedName>
        <fullName evidence="8">Arylsulfatase</fullName>
        <ecNumber evidence="8">3.1.6.1</ecNumber>
    </submittedName>
</protein>
<evidence type="ECO:0000256" key="6">
    <source>
        <dbReference type="ARBA" id="ARBA00022837"/>
    </source>
</evidence>
<evidence type="ECO:0000256" key="4">
    <source>
        <dbReference type="ARBA" id="ARBA00022729"/>
    </source>
</evidence>
<organism evidence="8 9">
    <name type="scientific">Algibacter lectus</name>
    <dbReference type="NCBI Taxonomy" id="221126"/>
    <lineage>
        <taxon>Bacteria</taxon>
        <taxon>Pseudomonadati</taxon>
        <taxon>Bacteroidota</taxon>
        <taxon>Flavobacteriia</taxon>
        <taxon>Flavobacteriales</taxon>
        <taxon>Flavobacteriaceae</taxon>
        <taxon>Algibacter</taxon>
    </lineage>
</organism>
<dbReference type="Gene3D" id="3.40.720.10">
    <property type="entry name" value="Alkaline Phosphatase, subunit A"/>
    <property type="match status" value="1"/>
</dbReference>
<dbReference type="PANTHER" id="PTHR42693">
    <property type="entry name" value="ARYLSULFATASE FAMILY MEMBER"/>
    <property type="match status" value="1"/>
</dbReference>
<dbReference type="InterPro" id="IPR017850">
    <property type="entry name" value="Alkaline_phosphatase_core_sf"/>
</dbReference>
<reference evidence="8 9" key="1">
    <citation type="journal article" date="2014" name="Genome Announc.">
        <title>Draft Genome Sequences of Marine Flavobacterium Algibacter lectus Strains SS8 and NR4.</title>
        <authorList>
            <person name="Takatani N."/>
            <person name="Nakanishi M."/>
            <person name="Meirelles P."/>
            <person name="Mino S."/>
            <person name="Suda W."/>
            <person name="Oshima K."/>
            <person name="Hattori M."/>
            <person name="Ohkuma M."/>
            <person name="Hosokawa M."/>
            <person name="Miyashita K."/>
            <person name="Thompson F.L."/>
            <person name="Niwa A."/>
            <person name="Sawabe T."/>
            <person name="Sawabe T."/>
        </authorList>
    </citation>
    <scope>NUCLEOTIDE SEQUENCE [LARGE SCALE GENOMIC DNA]</scope>
    <source>
        <strain evidence="8 9">JCM 19300</strain>
    </source>
</reference>
<gene>
    <name evidence="8" type="ORF">JCM19300_1872</name>
</gene>
<comment type="similarity">
    <text evidence="2">Belongs to the sulfatase family.</text>
</comment>
<evidence type="ECO:0000256" key="5">
    <source>
        <dbReference type="ARBA" id="ARBA00022801"/>
    </source>
</evidence>
<dbReference type="InterPro" id="IPR032506">
    <property type="entry name" value="SGSH_C"/>
</dbReference>
<name>A0A090VHM0_9FLAO</name>
<proteinExistence type="inferred from homology"/>
<keyword evidence="3" id="KW-0479">Metal-binding</keyword>
<accession>A0A090VHM0</accession>
<evidence type="ECO:0000313" key="8">
    <source>
        <dbReference type="EMBL" id="GAL63523.1"/>
    </source>
</evidence>
<dbReference type="Gene3D" id="3.30.1120.10">
    <property type="match status" value="1"/>
</dbReference>
<dbReference type="EMBL" id="BBNQ01000012">
    <property type="protein sequence ID" value="GAL63523.1"/>
    <property type="molecule type" value="Genomic_DNA"/>
</dbReference>
<keyword evidence="6" id="KW-0106">Calcium</keyword>
<evidence type="ECO:0000256" key="1">
    <source>
        <dbReference type="ARBA" id="ARBA00001913"/>
    </source>
</evidence>
<evidence type="ECO:0000259" key="7">
    <source>
        <dbReference type="Pfam" id="PF16347"/>
    </source>
</evidence>
<dbReference type="GO" id="GO:0004065">
    <property type="term" value="F:arylsulfatase activity"/>
    <property type="evidence" value="ECO:0007669"/>
    <property type="project" value="UniProtKB-EC"/>
</dbReference>
<dbReference type="EC" id="3.1.6.1" evidence="8"/>
<dbReference type="SUPFAM" id="SSF53649">
    <property type="entry name" value="Alkaline phosphatase-like"/>
    <property type="match status" value="1"/>
</dbReference>
<sequence>MCPKELEEKYKRKAKAFKNLKHEYISPKRAGMVEALDNSVGRIINKLDALGIADNTIIILTGDNGGNFDETTGGLKGYKGFSHEGGVKEPFIINWPGQTKPGSKNDAVVIGMDFYPTILEMANLPLKPDEHLDGVSMVSLMNGTSKKLDRNEVYWHYPHYHRTKPYGAIRKGDFKLIEFFEDSALELYDLSIDPNETQNIIRTNPLLGEELLSKLKNWRANIGAQMMHENPNYNSNKTEIKRRKKGM</sequence>
<evidence type="ECO:0000313" key="9">
    <source>
        <dbReference type="Proteomes" id="UP000029644"/>
    </source>
</evidence>
<evidence type="ECO:0000256" key="3">
    <source>
        <dbReference type="ARBA" id="ARBA00022723"/>
    </source>
</evidence>
<comment type="caution">
    <text evidence="8">The sequence shown here is derived from an EMBL/GenBank/DDBJ whole genome shotgun (WGS) entry which is preliminary data.</text>
</comment>
<dbReference type="AlphaFoldDB" id="A0A090VHM0"/>
<keyword evidence="4" id="KW-0732">Signal</keyword>
<dbReference type="RefSeq" id="WP_202964419.1">
    <property type="nucleotide sequence ID" value="NZ_BBNQ01000012.1"/>
</dbReference>